<protein>
    <submittedName>
        <fullName evidence="1">Uncharacterized protein</fullName>
    </submittedName>
</protein>
<comment type="caution">
    <text evidence="1">The sequence shown here is derived from an EMBL/GenBank/DDBJ whole genome shotgun (WGS) entry which is preliminary data.</text>
</comment>
<dbReference type="AlphaFoldDB" id="A0A821RII1"/>
<evidence type="ECO:0000313" key="1">
    <source>
        <dbReference type="EMBL" id="CAF4841533.1"/>
    </source>
</evidence>
<feature type="non-terminal residue" evidence="1">
    <location>
        <position position="1"/>
    </location>
</feature>
<accession>A0A821RII1</accession>
<evidence type="ECO:0000313" key="2">
    <source>
        <dbReference type="Proteomes" id="UP000663873"/>
    </source>
</evidence>
<name>A0A821RII1_9BILA</name>
<keyword evidence="2" id="KW-1185">Reference proteome</keyword>
<proteinExistence type="predicted"/>
<organism evidence="1 2">
    <name type="scientific">Rotaria socialis</name>
    <dbReference type="NCBI Taxonomy" id="392032"/>
    <lineage>
        <taxon>Eukaryota</taxon>
        <taxon>Metazoa</taxon>
        <taxon>Spiralia</taxon>
        <taxon>Gnathifera</taxon>
        <taxon>Rotifera</taxon>
        <taxon>Eurotatoria</taxon>
        <taxon>Bdelloidea</taxon>
        <taxon>Philodinida</taxon>
        <taxon>Philodinidae</taxon>
        <taxon>Rotaria</taxon>
    </lineage>
</organism>
<dbReference type="EMBL" id="CAJOBP010058186">
    <property type="protein sequence ID" value="CAF4841533.1"/>
    <property type="molecule type" value="Genomic_DNA"/>
</dbReference>
<feature type="non-terminal residue" evidence="1">
    <location>
        <position position="108"/>
    </location>
</feature>
<sequence>EERRYIEATFLVNGYSLDFVEYHLREFYAKFYPIQQQQQQQQQQKQFILTKLTFPRLRRELFRFIEQEKIQLANKLQLKRTHKLIHLHYLFDWGSRCQFSRKFYELWS</sequence>
<reference evidence="1" key="1">
    <citation type="submission" date="2021-02" db="EMBL/GenBank/DDBJ databases">
        <authorList>
            <person name="Nowell W R."/>
        </authorList>
    </citation>
    <scope>NUCLEOTIDE SEQUENCE</scope>
</reference>
<dbReference type="Proteomes" id="UP000663873">
    <property type="component" value="Unassembled WGS sequence"/>
</dbReference>
<gene>
    <name evidence="1" type="ORF">UJA718_LOCUS43077</name>
</gene>